<name>A0A0A1MTA8_9BACI</name>
<gene>
    <name evidence="2" type="ORF">BN997_02065</name>
</gene>
<protein>
    <recommendedName>
        <fullName evidence="4">Integral membrane protein</fullName>
    </recommendedName>
</protein>
<keyword evidence="1" id="KW-0472">Membrane</keyword>
<feature type="transmembrane region" description="Helical" evidence="1">
    <location>
        <begin position="12"/>
        <end position="34"/>
    </location>
</feature>
<keyword evidence="1" id="KW-1133">Transmembrane helix</keyword>
<evidence type="ECO:0000256" key="1">
    <source>
        <dbReference type="SAM" id="Phobius"/>
    </source>
</evidence>
<dbReference type="Proteomes" id="UP000040453">
    <property type="component" value="Unassembled WGS sequence"/>
</dbReference>
<evidence type="ECO:0000313" key="2">
    <source>
        <dbReference type="EMBL" id="CEI82206.1"/>
    </source>
</evidence>
<evidence type="ECO:0000313" key="3">
    <source>
        <dbReference type="Proteomes" id="UP000040453"/>
    </source>
</evidence>
<feature type="transmembrane region" description="Helical" evidence="1">
    <location>
        <begin position="191"/>
        <end position="209"/>
    </location>
</feature>
<evidence type="ECO:0008006" key="4">
    <source>
        <dbReference type="Google" id="ProtNLM"/>
    </source>
</evidence>
<dbReference type="AlphaFoldDB" id="A0A0A1MTA8"/>
<feature type="transmembrane region" description="Helical" evidence="1">
    <location>
        <begin position="135"/>
        <end position="155"/>
    </location>
</feature>
<reference evidence="2 3" key="1">
    <citation type="submission" date="2014-11" db="EMBL/GenBank/DDBJ databases">
        <authorList>
            <person name="Urmite Genomes Urmite Genomes"/>
        </authorList>
    </citation>
    <scope>NUCLEOTIDE SEQUENCE [LARGE SCALE GENOMIC DNA]</scope>
    <source>
        <strain evidence="2 3">Oc5</strain>
    </source>
</reference>
<organism evidence="2 3">
    <name type="scientific">Oceanobacillus oncorhynchi</name>
    <dbReference type="NCBI Taxonomy" id="545501"/>
    <lineage>
        <taxon>Bacteria</taxon>
        <taxon>Bacillati</taxon>
        <taxon>Bacillota</taxon>
        <taxon>Bacilli</taxon>
        <taxon>Bacillales</taxon>
        <taxon>Bacillaceae</taxon>
        <taxon>Oceanobacillus</taxon>
    </lineage>
</organism>
<dbReference type="EMBL" id="CDGG01000001">
    <property type="protein sequence ID" value="CEI82206.1"/>
    <property type="molecule type" value="Genomic_DNA"/>
</dbReference>
<dbReference type="RefSeq" id="WP_042531864.1">
    <property type="nucleotide sequence ID" value="NZ_CDGG01000001.1"/>
</dbReference>
<dbReference type="OrthoDB" id="1683959at2"/>
<feature type="transmembrane region" description="Helical" evidence="1">
    <location>
        <begin position="68"/>
        <end position="88"/>
    </location>
</feature>
<sequence>MQEALLTYQWELFIAAEILSVVMLLLFGLTRYLLNQKKLSVIFISLFLALFIFEAGLALYIYQITGEISTFQIIVMLFVLYACTFGIADFKRLDRWMRQTIGKWRGVSLLTEKDMQVMERQQDTKYIARKNRMSAMIHLVIFIIVQAGLWIYGLGGTAGIVDYLTDLTWVEVDDYRQSPYASETAFSMSKLWGLIFIVDFIYSWSYTFFPKKTKA</sequence>
<keyword evidence="1" id="KW-0812">Transmembrane</keyword>
<dbReference type="STRING" id="545501.BN997_02065"/>
<feature type="transmembrane region" description="Helical" evidence="1">
    <location>
        <begin position="41"/>
        <end position="62"/>
    </location>
</feature>
<proteinExistence type="predicted"/>
<accession>A0A0A1MTA8</accession>
<keyword evidence="3" id="KW-1185">Reference proteome</keyword>